<comment type="caution">
    <text evidence="1">The sequence shown here is derived from an EMBL/GenBank/DDBJ whole genome shotgun (WGS) entry which is preliminary data.</text>
</comment>
<sequence>MVSHTLLWDFAPRRCTPRAGPRAGGRTTDTSGSPAVITFGRARGSRLGLTDPFTVPCRRHPDLLVFTPEYPRGTVKGMPALNVEFSDRELEDLRQIAKERGTSMKALVREAAAADIARHRALQEGAEAFRRFFTAHADEFAAAFPDDEPPSRGEGRAA</sequence>
<proteinExistence type="predicted"/>
<dbReference type="AlphaFoldDB" id="A0A919CWF3"/>
<protein>
    <submittedName>
        <fullName evidence="1">Uncharacterized protein</fullName>
    </submittedName>
</protein>
<gene>
    <name evidence="1" type="ORF">GCM10010508_24150</name>
</gene>
<name>A0A919CWF3_9ACTN</name>
<organism evidence="1 2">
    <name type="scientific">Streptomyces naganishii JCM 4654</name>
    <dbReference type="NCBI Taxonomy" id="1306179"/>
    <lineage>
        <taxon>Bacteria</taxon>
        <taxon>Bacillati</taxon>
        <taxon>Actinomycetota</taxon>
        <taxon>Actinomycetes</taxon>
        <taxon>Kitasatosporales</taxon>
        <taxon>Streptomycetaceae</taxon>
        <taxon>Streptomyces</taxon>
    </lineage>
</organism>
<reference evidence="1" key="1">
    <citation type="journal article" date="2014" name="Int. J. Syst. Evol. Microbiol.">
        <title>Complete genome sequence of Corynebacterium casei LMG S-19264T (=DSM 44701T), isolated from a smear-ripened cheese.</title>
        <authorList>
            <consortium name="US DOE Joint Genome Institute (JGI-PGF)"/>
            <person name="Walter F."/>
            <person name="Albersmeier A."/>
            <person name="Kalinowski J."/>
            <person name="Ruckert C."/>
        </authorList>
    </citation>
    <scope>NUCLEOTIDE SEQUENCE</scope>
    <source>
        <strain evidence="1">JCM 4654</strain>
    </source>
</reference>
<evidence type="ECO:0000313" key="2">
    <source>
        <dbReference type="Proteomes" id="UP000608955"/>
    </source>
</evidence>
<dbReference type="Proteomes" id="UP000608955">
    <property type="component" value="Unassembled WGS sequence"/>
</dbReference>
<reference evidence="1" key="2">
    <citation type="submission" date="2020-09" db="EMBL/GenBank/DDBJ databases">
        <authorList>
            <person name="Sun Q."/>
            <person name="Ohkuma M."/>
        </authorList>
    </citation>
    <scope>NUCLEOTIDE SEQUENCE</scope>
    <source>
        <strain evidence="1">JCM 4654</strain>
    </source>
</reference>
<keyword evidence="2" id="KW-1185">Reference proteome</keyword>
<accession>A0A919CWF3</accession>
<dbReference type="EMBL" id="BMVF01000005">
    <property type="protein sequence ID" value="GHD88350.1"/>
    <property type="molecule type" value="Genomic_DNA"/>
</dbReference>
<evidence type="ECO:0000313" key="1">
    <source>
        <dbReference type="EMBL" id="GHD88350.1"/>
    </source>
</evidence>